<feature type="region of interest" description="Disordered" evidence="1">
    <location>
        <begin position="443"/>
        <end position="468"/>
    </location>
</feature>
<name>A0A388KQK4_CHABU</name>
<feature type="compositionally biased region" description="Polar residues" evidence="1">
    <location>
        <begin position="331"/>
        <end position="344"/>
    </location>
</feature>
<feature type="region of interest" description="Disordered" evidence="1">
    <location>
        <begin position="500"/>
        <end position="592"/>
    </location>
</feature>
<feature type="compositionally biased region" description="Acidic residues" evidence="1">
    <location>
        <begin position="517"/>
        <end position="547"/>
    </location>
</feature>
<evidence type="ECO:0000256" key="1">
    <source>
        <dbReference type="SAM" id="MobiDB-lite"/>
    </source>
</evidence>
<dbReference type="AlphaFoldDB" id="A0A388KQK4"/>
<dbReference type="Gramene" id="GBG72329">
    <property type="protein sequence ID" value="GBG72329"/>
    <property type="gene ID" value="CBR_g11908"/>
</dbReference>
<comment type="caution">
    <text evidence="2">The sequence shown here is derived from an EMBL/GenBank/DDBJ whole genome shotgun (WGS) entry which is preliminary data.</text>
</comment>
<reference evidence="2 3" key="1">
    <citation type="journal article" date="2018" name="Cell">
        <title>The Chara Genome: Secondary Complexity and Implications for Plant Terrestrialization.</title>
        <authorList>
            <person name="Nishiyama T."/>
            <person name="Sakayama H."/>
            <person name="Vries J.D."/>
            <person name="Buschmann H."/>
            <person name="Saint-Marcoux D."/>
            <person name="Ullrich K.K."/>
            <person name="Haas F.B."/>
            <person name="Vanderstraeten L."/>
            <person name="Becker D."/>
            <person name="Lang D."/>
            <person name="Vosolsobe S."/>
            <person name="Rombauts S."/>
            <person name="Wilhelmsson P.K.I."/>
            <person name="Janitza P."/>
            <person name="Kern R."/>
            <person name="Heyl A."/>
            <person name="Rumpler F."/>
            <person name="Villalobos L.I.A.C."/>
            <person name="Clay J.M."/>
            <person name="Skokan R."/>
            <person name="Toyoda A."/>
            <person name="Suzuki Y."/>
            <person name="Kagoshima H."/>
            <person name="Schijlen E."/>
            <person name="Tajeshwar N."/>
            <person name="Catarino B."/>
            <person name="Hetherington A.J."/>
            <person name="Saltykova A."/>
            <person name="Bonnot C."/>
            <person name="Breuninger H."/>
            <person name="Symeonidi A."/>
            <person name="Radhakrishnan G.V."/>
            <person name="Van Nieuwerburgh F."/>
            <person name="Deforce D."/>
            <person name="Chang C."/>
            <person name="Karol K.G."/>
            <person name="Hedrich R."/>
            <person name="Ulvskov P."/>
            <person name="Glockner G."/>
            <person name="Delwiche C.F."/>
            <person name="Petrasek J."/>
            <person name="Van de Peer Y."/>
            <person name="Friml J."/>
            <person name="Beilby M."/>
            <person name="Dolan L."/>
            <person name="Kohara Y."/>
            <person name="Sugano S."/>
            <person name="Fujiyama A."/>
            <person name="Delaux P.-M."/>
            <person name="Quint M."/>
            <person name="TheiBen G."/>
            <person name="Hagemann M."/>
            <person name="Harholt J."/>
            <person name="Dunand C."/>
            <person name="Zachgo S."/>
            <person name="Langdale J."/>
            <person name="Maumus F."/>
            <person name="Straeten D.V.D."/>
            <person name="Gould S.B."/>
            <person name="Rensing S.A."/>
        </authorList>
    </citation>
    <scope>NUCLEOTIDE SEQUENCE [LARGE SCALE GENOMIC DNA]</scope>
    <source>
        <strain evidence="2 3">S276</strain>
    </source>
</reference>
<dbReference type="EMBL" id="BFEA01000163">
    <property type="protein sequence ID" value="GBG72329.1"/>
    <property type="molecule type" value="Genomic_DNA"/>
</dbReference>
<protein>
    <submittedName>
        <fullName evidence="2">Uncharacterized protein</fullName>
    </submittedName>
</protein>
<organism evidence="2 3">
    <name type="scientific">Chara braunii</name>
    <name type="common">Braun's stonewort</name>
    <dbReference type="NCBI Taxonomy" id="69332"/>
    <lineage>
        <taxon>Eukaryota</taxon>
        <taxon>Viridiplantae</taxon>
        <taxon>Streptophyta</taxon>
        <taxon>Charophyceae</taxon>
        <taxon>Charales</taxon>
        <taxon>Characeae</taxon>
        <taxon>Chara</taxon>
    </lineage>
</organism>
<proteinExistence type="predicted"/>
<feature type="compositionally biased region" description="Basic residues" evidence="1">
    <location>
        <begin position="567"/>
        <end position="589"/>
    </location>
</feature>
<dbReference type="Proteomes" id="UP000265515">
    <property type="component" value="Unassembled WGS sequence"/>
</dbReference>
<sequence>MQELAYSLPQHGLLHRSTAIRGLRLRSPSRGFLQEEVGHRATPTNMGGATVAEVEVTAALAVEAEVAVEEEEARVVAMGEEEVRVGVAVVGEEVDGVDVEERLVQQFITEEVDPVVGGFTPGVARGLGMSPPTGYVDSEMGTYFDVNLSMGAPPSCGGAASAGRAPSMDKAAGETGSQAVAAEAVDEVVEGGPQTVAEAVVSRPQTVDEAVEAGQGRDGGAGDSRAVVHDTAMGQVLPFSGMKLAEARRSKPTEVAVHDVPCVVIMDLGSEPLVVRPRPRRPATQEVHRPLDAKELAAAAVLDVTRLNRRIFDQKLNHPPWQTIPSIPWAPTSQVWSGSTSTGGRNRADVPGADGGVQERAPGAGDMPPPPPRPRVGDPVSLPTGPGSRSPHTPGRLRIRGTTTVQWDVCDTTLFGRTNIDLNSTHRVTELTARLQPGLGARGVRRTGAREVSTSGYEPQRGRGRGVSTETLGDALRAGTRDTVAQASASVVVLRKGGDLVTIEEDDPETTPAARENDEDYEGEEEGEEEESESGNNGNDDDDEDEPLTPPPTRALKRVAHTSPPTRGKRRQTSSRRRGMSRQSGKGKRGVGDFVFPHLHATSSHSAIQGFWSSCIVSLSGGHL</sequence>
<evidence type="ECO:0000313" key="3">
    <source>
        <dbReference type="Proteomes" id="UP000265515"/>
    </source>
</evidence>
<feature type="region of interest" description="Disordered" evidence="1">
    <location>
        <begin position="318"/>
        <end position="397"/>
    </location>
</feature>
<accession>A0A388KQK4</accession>
<evidence type="ECO:0000313" key="2">
    <source>
        <dbReference type="EMBL" id="GBG72329.1"/>
    </source>
</evidence>
<keyword evidence="3" id="KW-1185">Reference proteome</keyword>
<gene>
    <name evidence="2" type="ORF">CBR_g11908</name>
</gene>